<evidence type="ECO:0000256" key="2">
    <source>
        <dbReference type="SAM" id="Phobius"/>
    </source>
</evidence>
<proteinExistence type="predicted"/>
<dbReference type="EMBL" id="RSCE01000010">
    <property type="protein sequence ID" value="RSH79418.1"/>
    <property type="molecule type" value="Genomic_DNA"/>
</dbReference>
<feature type="transmembrane region" description="Helical" evidence="2">
    <location>
        <begin position="114"/>
        <end position="134"/>
    </location>
</feature>
<organism evidence="3 4">
    <name type="scientific">Apiotrichum porosum</name>
    <dbReference type="NCBI Taxonomy" id="105984"/>
    <lineage>
        <taxon>Eukaryota</taxon>
        <taxon>Fungi</taxon>
        <taxon>Dikarya</taxon>
        <taxon>Basidiomycota</taxon>
        <taxon>Agaricomycotina</taxon>
        <taxon>Tremellomycetes</taxon>
        <taxon>Trichosporonales</taxon>
        <taxon>Trichosporonaceae</taxon>
        <taxon>Apiotrichum</taxon>
    </lineage>
</organism>
<dbReference type="RefSeq" id="XP_028474565.1">
    <property type="nucleotide sequence ID" value="XM_028617258.1"/>
</dbReference>
<dbReference type="Proteomes" id="UP000279236">
    <property type="component" value="Unassembled WGS sequence"/>
</dbReference>
<evidence type="ECO:0000313" key="3">
    <source>
        <dbReference type="EMBL" id="RSH79418.1"/>
    </source>
</evidence>
<keyword evidence="2" id="KW-0472">Membrane</keyword>
<keyword evidence="2" id="KW-0812">Transmembrane</keyword>
<evidence type="ECO:0000313" key="4">
    <source>
        <dbReference type="Proteomes" id="UP000279236"/>
    </source>
</evidence>
<evidence type="ECO:0000256" key="1">
    <source>
        <dbReference type="SAM" id="MobiDB-lite"/>
    </source>
</evidence>
<dbReference type="GeneID" id="39586007"/>
<keyword evidence="2" id="KW-1133">Transmembrane helix</keyword>
<feature type="transmembrane region" description="Helical" evidence="2">
    <location>
        <begin position="51"/>
        <end position="68"/>
    </location>
</feature>
<feature type="region of interest" description="Disordered" evidence="1">
    <location>
        <begin position="142"/>
        <end position="171"/>
    </location>
</feature>
<dbReference type="AlphaFoldDB" id="A0A427XKQ7"/>
<feature type="transmembrane region" description="Helical" evidence="2">
    <location>
        <begin position="80"/>
        <end position="102"/>
    </location>
</feature>
<gene>
    <name evidence="3" type="ORF">EHS24_001464</name>
</gene>
<name>A0A427XKQ7_9TREE</name>
<keyword evidence="4" id="KW-1185">Reference proteome</keyword>
<accession>A0A427XKQ7</accession>
<protein>
    <submittedName>
        <fullName evidence="3">Uncharacterized protein</fullName>
    </submittedName>
</protein>
<sequence>MPSSNTQMLGAISSLVSAGLFSAAAFAGCKWGVACSYGTANVSVLQAATHLVPIAAAVEVAACFALLTDRRRTRKLYPTLAIAGMVVALIAFVAAAGQWYLADRQYGPALAAKTGRGVVLLGHATWAAVLACLVEAMEGEQEGKQEGRVRLAGVDDDAETVSVDEKSPTSA</sequence>
<reference evidence="3 4" key="1">
    <citation type="submission" date="2018-11" db="EMBL/GenBank/DDBJ databases">
        <title>Genome sequence of Apiotrichum porosum DSM 27194.</title>
        <authorList>
            <person name="Aliyu H."/>
            <person name="Gorte O."/>
            <person name="Ochsenreither K."/>
        </authorList>
    </citation>
    <scope>NUCLEOTIDE SEQUENCE [LARGE SCALE GENOMIC DNA]</scope>
    <source>
        <strain evidence="3 4">DSM 27194</strain>
    </source>
</reference>
<comment type="caution">
    <text evidence="3">The sequence shown here is derived from an EMBL/GenBank/DDBJ whole genome shotgun (WGS) entry which is preliminary data.</text>
</comment>